<feature type="transmembrane region" description="Helical" evidence="2">
    <location>
        <begin position="881"/>
        <end position="905"/>
    </location>
</feature>
<name>A0A0P6DER5_9CRUS</name>
<dbReference type="InterPro" id="IPR036465">
    <property type="entry name" value="vWFA_dom_sf"/>
</dbReference>
<dbReference type="Gene3D" id="2.60.40.10">
    <property type="entry name" value="Immunoglobulins"/>
    <property type="match status" value="1"/>
</dbReference>
<evidence type="ECO:0000313" key="4">
    <source>
        <dbReference type="EMBL" id="JAN16107.1"/>
    </source>
</evidence>
<dbReference type="OrthoDB" id="6349171at2759"/>
<organism evidence="4">
    <name type="scientific">Daphnia magna</name>
    <dbReference type="NCBI Taxonomy" id="35525"/>
    <lineage>
        <taxon>Eukaryota</taxon>
        <taxon>Metazoa</taxon>
        <taxon>Ecdysozoa</taxon>
        <taxon>Arthropoda</taxon>
        <taxon>Crustacea</taxon>
        <taxon>Branchiopoda</taxon>
        <taxon>Diplostraca</taxon>
        <taxon>Cladocera</taxon>
        <taxon>Anomopoda</taxon>
        <taxon>Daphniidae</taxon>
        <taxon>Daphnia</taxon>
    </lineage>
</organism>
<dbReference type="EMBL" id="GDIQ01078630">
    <property type="protein sequence ID" value="JAN16107.1"/>
    <property type="molecule type" value="Transcribed_RNA"/>
</dbReference>
<dbReference type="CDD" id="cd00198">
    <property type="entry name" value="vWFA"/>
    <property type="match status" value="1"/>
</dbReference>
<proteinExistence type="predicted"/>
<evidence type="ECO:0000259" key="3">
    <source>
        <dbReference type="Pfam" id="PF08434"/>
    </source>
</evidence>
<feature type="compositionally biased region" description="Basic and acidic residues" evidence="1">
    <location>
        <begin position="939"/>
        <end position="950"/>
    </location>
</feature>
<keyword evidence="2" id="KW-0812">Transmembrane</keyword>
<dbReference type="Pfam" id="PF08434">
    <property type="entry name" value="CLCA"/>
    <property type="match status" value="1"/>
</dbReference>
<dbReference type="EMBL" id="GDIQ01072982">
    <property type="protein sequence ID" value="JAN21755.1"/>
    <property type="molecule type" value="Transcribed_RNA"/>
</dbReference>
<keyword evidence="2" id="KW-1133">Transmembrane helix</keyword>
<feature type="region of interest" description="Disordered" evidence="1">
    <location>
        <begin position="1020"/>
        <end position="1042"/>
    </location>
</feature>
<accession>A0A0P6DER5</accession>
<evidence type="ECO:0000256" key="2">
    <source>
        <dbReference type="SAM" id="Phobius"/>
    </source>
</evidence>
<dbReference type="Gene3D" id="3.40.50.410">
    <property type="entry name" value="von Willebrand factor, type A domain"/>
    <property type="match status" value="1"/>
</dbReference>
<feature type="region of interest" description="Disordered" evidence="1">
    <location>
        <begin position="932"/>
        <end position="965"/>
    </location>
</feature>
<dbReference type="GO" id="GO:0032991">
    <property type="term" value="C:protein-containing complex"/>
    <property type="evidence" value="ECO:0007669"/>
    <property type="project" value="UniProtKB-ARBA"/>
</dbReference>
<sequence>MCFTCRSMLRKTWLLSRGLKTMFFKPTMGVGLAVLCLAVNVGSSFIKLGQQGYENVVVRVNDDVPSTDCVKIIDRIQVMMQEASNAMCKALDNRAYLGNVTILVPLNWTADGNCLVDSSITWPRIHQVDFVVGQDHPAYGSRPFSLQYGGCGVSSLGSVHLPLSFLNGASAKGVAIAHEWFHYRYGVFDEIGINGDPLYPNGYQITQTESSILPTSCTNVPLKGNWLGNEWQNSYDNDNVTSSIMFSTELPTINRLCTKDDHLKAPPTKQNWLCGGRSVSEIVYSHSDFISNSQSMICNQTRFSVATDTHRGYHIVLDVSSAMVVNNLMEKAKFAASHFIWYLPEGSFVSVDTFGDSYSKVQEPIELNMTTKNSLLASLDKIQETSGNTAALGLALDNAVQMFHQGMEIIFVTAAQQVPSNFSIYVEEFRRHLIAPHILALSVQTSKLFSPLARDGWLYSIPTWTKTPLVAGTKHWNPQTWIIDTMQSIYSRMRSYRAKIEERTIQMLSGWTNGTFQLDSPATNLLFSFYHLDDGNAMNFRKGFLFSPLNEECSILLVKEISLYTADCQITTFEKGTWSYFIDVTGSSMVRMDVWFEANSISPVKVESWTNSFQNQPINWATGRVIVYALVTEQQRAVSGLNPVVHLIGDNATDVIISVTLNENNPSDVTKGDGIYSAQLINLPRYSTHFSYILEIIGGTGTVDFGIFNGHPSAGSSIPSSQPTPRPTSFNRYVYGGSFQLIYPYDGRDVFPPGRITNLAILNFNSNNSTVELNWTGPKDDYDASTNYIKWFAITGEDDGTPGVETSYFNGTIQPLPGSLDRMTYTINVPKTNKSRNVYYRVYGMDTSGNKGQSSNIATVYVPAIIFPIDPEDEPQLLPAALFWFLIGLACVCLLLLVAIAIVFVRRQLDARKRKAMAADWIQIGETTLDLKAPNSSKETARKSEPEVPDFHANSTPSPRRSNEYFSSRWSDNSYSAGSEVYQQPERIFTTARIEAPADSKVHERPPLRPGLSTYSFGGDWAGNASPPMNVTPSPKKVPPPPPQRKFFAYPSDMSNSENKMKRTLQFGDIDNTPLASSPSYLAAQLKKEPYRGDQQMLKSYSEQTLTSASNSSLSRFGIILGADSEASLV</sequence>
<dbReference type="AlphaFoldDB" id="A0A0P6DER5"/>
<dbReference type="SUPFAM" id="SSF53300">
    <property type="entry name" value="vWA-like"/>
    <property type="match status" value="1"/>
</dbReference>
<reference evidence="4" key="1">
    <citation type="submission" date="2015-10" db="EMBL/GenBank/DDBJ databases">
        <title>EvidentialGene: Evidence-directed Construction of Complete mRNA Transcriptomes without Genomes.</title>
        <authorList>
            <person name="Gilbert D.G."/>
        </authorList>
    </citation>
    <scope>NUCLEOTIDE SEQUENCE</scope>
</reference>
<keyword evidence="2" id="KW-0472">Membrane</keyword>
<evidence type="ECO:0000256" key="1">
    <source>
        <dbReference type="SAM" id="MobiDB-lite"/>
    </source>
</evidence>
<feature type="compositionally biased region" description="Polar residues" evidence="1">
    <location>
        <begin position="953"/>
        <end position="965"/>
    </location>
</feature>
<protein>
    <recommendedName>
        <fullName evidence="3">Calcium-activated chloride channel N-terminal domain-containing protein</fullName>
    </recommendedName>
</protein>
<feature type="domain" description="Calcium-activated chloride channel N-terminal" evidence="3">
    <location>
        <begin position="46"/>
        <end position="294"/>
    </location>
</feature>
<dbReference type="InterPro" id="IPR013783">
    <property type="entry name" value="Ig-like_fold"/>
</dbReference>
<dbReference type="InterPro" id="IPR013642">
    <property type="entry name" value="CLCA_N"/>
</dbReference>